<evidence type="ECO:0000313" key="6">
    <source>
        <dbReference type="Proteomes" id="UP000664332"/>
    </source>
</evidence>
<feature type="chain" id="PRO_5037877154" evidence="3">
    <location>
        <begin position="37"/>
        <end position="743"/>
    </location>
</feature>
<accession>A0A939ITQ5</accession>
<dbReference type="AlphaFoldDB" id="A0A939ITQ5"/>
<dbReference type="Pfam" id="PF16640">
    <property type="entry name" value="Big_3_5"/>
    <property type="match status" value="1"/>
</dbReference>
<dbReference type="RefSeq" id="WP_207119021.1">
    <property type="nucleotide sequence ID" value="NZ_JAFLEQ010000008.1"/>
</dbReference>
<protein>
    <submittedName>
        <fullName evidence="5">Ig-like domain repeat protein</fullName>
    </submittedName>
</protein>
<keyword evidence="6" id="KW-1185">Reference proteome</keyword>
<feature type="domain" description="Bacterial Ig-like" evidence="4">
    <location>
        <begin position="578"/>
        <end position="663"/>
    </location>
</feature>
<sequence>MTISSLKRRMKAATATVTALATAAMLAVVPSATANAANAVEVPVTFKCDKGVSSFKKTFRVTAPKEVALGSEFNVLVEPDRMAVEEPSWNMGYTIQAISARVARLDKATVDSGSMEGLKGVPQAQHPTSNFGQYSIEVKSSDPSKWRQPYGLEADGVYKHANLDLAFTATKPGTVEIKTGGFYLRVLKALFWESKERGIVLCKSEPDVLATVTVLKAGEKPSKINTSIGFINGDAQYLPAEGGETDLSVRVLTTDGNPVTGGTVTFEVDGVPHDVKVSADGTAVWKKKFPPNTSGEDTTKLVTVVYEGNEEFAPQNSLALVTIAKKTGTNNGDTDGSGATVTKVPTSIEATAERQALIAGSPTVGYTLSATVKADNNDDLADGRVVFTDGTRILGTVRLNSGGTGSVNVPLSANSSHTITAAFQKLSRNKTEYTESETTIKIDVPATPKPDSGSSDTAIPAPELKSATLSLNTNTTTVSVGDTTTVTATYNPSAGKKQEQTVFFRLDGVQIANATTDASGNATVDIPITVPGSHEITAVVAQQSDGDTTVASAESGPVIVSTPRSTEQATSTALKVSPSGTVGLGTPITMTAEIDGAADGESWVSFYDGGTLLADAKVTDGKASYTFIPSDKGRHALKATFNGAVVGGKNLQASESAEKTIVVSAESGRKSFVVEPVAAPETGGGAASGSSMDSLGAAKIPLIIVGVLTGILFIAGIIFLIPDVRRMANLPPIPPLFPVPNMG</sequence>
<dbReference type="Gene3D" id="2.60.40.10">
    <property type="entry name" value="Immunoglobulins"/>
    <property type="match status" value="4"/>
</dbReference>
<dbReference type="InterPro" id="IPR013783">
    <property type="entry name" value="Ig-like_fold"/>
</dbReference>
<dbReference type="Proteomes" id="UP000664332">
    <property type="component" value="Unassembled WGS sequence"/>
</dbReference>
<dbReference type="InterPro" id="IPR032109">
    <property type="entry name" value="Big_3_5"/>
</dbReference>
<dbReference type="GO" id="GO:0005975">
    <property type="term" value="P:carbohydrate metabolic process"/>
    <property type="evidence" value="ECO:0007669"/>
    <property type="project" value="UniProtKB-ARBA"/>
</dbReference>
<feature type="region of interest" description="Disordered" evidence="1">
    <location>
        <begin position="434"/>
        <end position="460"/>
    </location>
</feature>
<evidence type="ECO:0000259" key="4">
    <source>
        <dbReference type="Pfam" id="PF16640"/>
    </source>
</evidence>
<feature type="transmembrane region" description="Helical" evidence="2">
    <location>
        <begin position="700"/>
        <end position="721"/>
    </location>
</feature>
<reference evidence="5" key="1">
    <citation type="submission" date="2021-03" db="EMBL/GenBank/DDBJ databases">
        <authorList>
            <person name="Sun Q."/>
        </authorList>
    </citation>
    <scope>NUCLEOTIDE SEQUENCE</scope>
    <source>
        <strain evidence="5">CCM 8862</strain>
    </source>
</reference>
<keyword evidence="2" id="KW-0472">Membrane</keyword>
<comment type="caution">
    <text evidence="5">The sequence shown here is derived from an EMBL/GenBank/DDBJ whole genome shotgun (WGS) entry which is preliminary data.</text>
</comment>
<feature type="signal peptide" evidence="3">
    <location>
        <begin position="1"/>
        <end position="36"/>
    </location>
</feature>
<evidence type="ECO:0000313" key="5">
    <source>
        <dbReference type="EMBL" id="MBN9644104.1"/>
    </source>
</evidence>
<evidence type="ECO:0000256" key="3">
    <source>
        <dbReference type="SAM" id="SignalP"/>
    </source>
</evidence>
<evidence type="ECO:0000256" key="2">
    <source>
        <dbReference type="SAM" id="Phobius"/>
    </source>
</evidence>
<keyword evidence="3" id="KW-0732">Signal</keyword>
<name>A0A939ITQ5_9CORY</name>
<dbReference type="EMBL" id="JAFLEQ010000008">
    <property type="protein sequence ID" value="MBN9644104.1"/>
    <property type="molecule type" value="Genomic_DNA"/>
</dbReference>
<keyword evidence="2" id="KW-0812">Transmembrane</keyword>
<organism evidence="5 6">
    <name type="scientific">Corynebacterium mendelii</name>
    <dbReference type="NCBI Taxonomy" id="2765362"/>
    <lineage>
        <taxon>Bacteria</taxon>
        <taxon>Bacillati</taxon>
        <taxon>Actinomycetota</taxon>
        <taxon>Actinomycetes</taxon>
        <taxon>Mycobacteriales</taxon>
        <taxon>Corynebacteriaceae</taxon>
        <taxon>Corynebacterium</taxon>
    </lineage>
</organism>
<keyword evidence="2" id="KW-1133">Transmembrane helix</keyword>
<evidence type="ECO:0000256" key="1">
    <source>
        <dbReference type="SAM" id="MobiDB-lite"/>
    </source>
</evidence>
<proteinExistence type="predicted"/>
<gene>
    <name evidence="5" type="ORF">JZY06_05650</name>
</gene>